<dbReference type="GO" id="GO:0016020">
    <property type="term" value="C:membrane"/>
    <property type="evidence" value="ECO:0007669"/>
    <property type="project" value="UniProtKB-SubCell"/>
</dbReference>
<dbReference type="GO" id="GO:0016874">
    <property type="term" value="F:ligase activity"/>
    <property type="evidence" value="ECO:0007669"/>
    <property type="project" value="UniProtKB-KW"/>
</dbReference>
<feature type="transmembrane region" description="Helical" evidence="6">
    <location>
        <begin position="154"/>
        <end position="177"/>
    </location>
</feature>
<keyword evidence="9" id="KW-1185">Reference proteome</keyword>
<proteinExistence type="predicted"/>
<keyword evidence="2 6" id="KW-0812">Transmembrane</keyword>
<feature type="transmembrane region" description="Helical" evidence="6">
    <location>
        <begin position="52"/>
        <end position="72"/>
    </location>
</feature>
<sequence length="695" mass="73668">MTAVAPPAPAAPPPPPPPRPRLPLGLTPLHVGTIAVGIGVLAVFISLAINPIAGLLAVGVVVGLTVAAWAVWNPTVALCLLVAGEFCNLSGVFENRVPGVYMATLGLSLLATVAAVAREKYRSRIRRNWWQPLVLVIVYLISIVPSAIGSADPALTATALDDWVKNLVMLTVVLLLLQMSDRPWAFAIAAILPMSTICVMMALNEWVVGNGFTFGGFSTIASEAGADIAAARHSGPTADANYWGRFLLIGLPLAMALAHRAWKAKRRWPLLWWIGHSFLLFLGIYLTQSRGTLVAAGAAVVVWIIAVGPQMRRMALFLLPLSVLALALPGIGDRLLTLTEAFSGPSYAADQSLVERSNVADVAFTVFEKNPIFGTGPATFKTEIAEYAPLANTGSTGDITATHNLYLEILADTGIVGMAGWIVFVGGSILLAMRAVIRLAGARPDGGRDGRPTRALAAGSLAGLVGWSVASTFLHIAYPRILLLACAFAGTLYSIAFADRRLDRPFALAATRRAQRGFRFGLVATIATTIAAALVAGTLLTALSRTTYVAVTDMTLLPTSDPDNYPGYALGIRGRQDVLPTYAAVIQHGAPQPETTVSADPPRGVMSVRAVADTPEEAVARRDAVVRSAQTIVERQGLGAAFRTVIVDEKAPESTLEITTTIVRIVLIATIVEILVVISLSARLRREERRQGGFV</sequence>
<dbReference type="OrthoDB" id="4577352at2"/>
<keyword evidence="3 6" id="KW-1133">Transmembrane helix</keyword>
<keyword evidence="8" id="KW-0436">Ligase</keyword>
<feature type="transmembrane region" description="Helical" evidence="6">
    <location>
        <begin position="270"/>
        <end position="286"/>
    </location>
</feature>
<evidence type="ECO:0000259" key="7">
    <source>
        <dbReference type="Pfam" id="PF04932"/>
    </source>
</evidence>
<dbReference type="AlphaFoldDB" id="A0A1M6TFN3"/>
<feature type="transmembrane region" description="Helical" evidence="6">
    <location>
        <begin position="456"/>
        <end position="475"/>
    </location>
</feature>
<evidence type="ECO:0000256" key="5">
    <source>
        <dbReference type="SAM" id="MobiDB-lite"/>
    </source>
</evidence>
<dbReference type="RefSeq" id="WP_073457132.1">
    <property type="nucleotide sequence ID" value="NZ_CALGVN010000008.1"/>
</dbReference>
<keyword evidence="4 6" id="KW-0472">Membrane</keyword>
<feature type="transmembrane region" description="Helical" evidence="6">
    <location>
        <begin position="662"/>
        <end position="682"/>
    </location>
</feature>
<feature type="transmembrane region" description="Helical" evidence="6">
    <location>
        <begin position="481"/>
        <end position="499"/>
    </location>
</feature>
<evidence type="ECO:0000313" key="8">
    <source>
        <dbReference type="EMBL" id="SHK55578.1"/>
    </source>
</evidence>
<evidence type="ECO:0000256" key="6">
    <source>
        <dbReference type="SAM" id="Phobius"/>
    </source>
</evidence>
<evidence type="ECO:0000256" key="4">
    <source>
        <dbReference type="ARBA" id="ARBA00023136"/>
    </source>
</evidence>
<protein>
    <submittedName>
        <fullName evidence="8">O-antigen ligase</fullName>
    </submittedName>
</protein>
<dbReference type="Pfam" id="PF04932">
    <property type="entry name" value="Wzy_C"/>
    <property type="match status" value="1"/>
</dbReference>
<feature type="transmembrane region" description="Helical" evidence="6">
    <location>
        <begin position="242"/>
        <end position="258"/>
    </location>
</feature>
<dbReference type="EMBL" id="FRAP01000008">
    <property type="protein sequence ID" value="SHK55578.1"/>
    <property type="molecule type" value="Genomic_DNA"/>
</dbReference>
<evidence type="ECO:0000313" key="9">
    <source>
        <dbReference type="Proteomes" id="UP000184363"/>
    </source>
</evidence>
<dbReference type="PANTHER" id="PTHR37422">
    <property type="entry name" value="TEICHURONIC ACID BIOSYNTHESIS PROTEIN TUAE"/>
    <property type="match status" value="1"/>
</dbReference>
<accession>A0A1M6TFN3</accession>
<reference evidence="8 9" key="1">
    <citation type="submission" date="2016-11" db="EMBL/GenBank/DDBJ databases">
        <authorList>
            <person name="Jaros S."/>
            <person name="Januszkiewicz K."/>
            <person name="Wedrychowicz H."/>
        </authorList>
    </citation>
    <scope>NUCLEOTIDE SEQUENCE [LARGE SCALE GENOMIC DNA]</scope>
    <source>
        <strain evidence="8 9">DSM 43832</strain>
    </source>
</reference>
<feature type="transmembrane region" description="Helical" evidence="6">
    <location>
        <begin position="22"/>
        <end position="45"/>
    </location>
</feature>
<feature type="transmembrane region" description="Helical" evidence="6">
    <location>
        <begin position="415"/>
        <end position="436"/>
    </location>
</feature>
<dbReference type="Proteomes" id="UP000184363">
    <property type="component" value="Unassembled WGS sequence"/>
</dbReference>
<evidence type="ECO:0000256" key="2">
    <source>
        <dbReference type="ARBA" id="ARBA00022692"/>
    </source>
</evidence>
<feature type="transmembrane region" description="Helical" evidence="6">
    <location>
        <begin position="292"/>
        <end position="308"/>
    </location>
</feature>
<dbReference type="PANTHER" id="PTHR37422:SF13">
    <property type="entry name" value="LIPOPOLYSACCHARIDE BIOSYNTHESIS PROTEIN PA4999-RELATED"/>
    <property type="match status" value="1"/>
</dbReference>
<comment type="subcellular location">
    <subcellularLocation>
        <location evidence="1">Membrane</location>
        <topology evidence="1">Multi-pass membrane protein</topology>
    </subcellularLocation>
</comment>
<feature type="transmembrane region" description="Helical" evidence="6">
    <location>
        <begin position="520"/>
        <end position="543"/>
    </location>
</feature>
<feature type="domain" description="O-antigen ligase-related" evidence="7">
    <location>
        <begin position="278"/>
        <end position="422"/>
    </location>
</feature>
<evidence type="ECO:0000256" key="1">
    <source>
        <dbReference type="ARBA" id="ARBA00004141"/>
    </source>
</evidence>
<dbReference type="STRING" id="1848.SAMN05443637_1084"/>
<dbReference type="InterPro" id="IPR051533">
    <property type="entry name" value="WaaL-like"/>
</dbReference>
<gene>
    <name evidence="8" type="ORF">SAMN05443637_1084</name>
</gene>
<feature type="transmembrane region" description="Helical" evidence="6">
    <location>
        <begin position="99"/>
        <end position="117"/>
    </location>
</feature>
<organism evidence="8 9">
    <name type="scientific">Pseudonocardia thermophila</name>
    <dbReference type="NCBI Taxonomy" id="1848"/>
    <lineage>
        <taxon>Bacteria</taxon>
        <taxon>Bacillati</taxon>
        <taxon>Actinomycetota</taxon>
        <taxon>Actinomycetes</taxon>
        <taxon>Pseudonocardiales</taxon>
        <taxon>Pseudonocardiaceae</taxon>
        <taxon>Pseudonocardia</taxon>
    </lineage>
</organism>
<dbReference type="InterPro" id="IPR007016">
    <property type="entry name" value="O-antigen_ligase-rel_domated"/>
</dbReference>
<feature type="region of interest" description="Disordered" evidence="5">
    <location>
        <begin position="1"/>
        <end position="21"/>
    </location>
</feature>
<feature type="transmembrane region" description="Helical" evidence="6">
    <location>
        <begin position="184"/>
        <end position="203"/>
    </location>
</feature>
<name>A0A1M6TFN3_PSETH</name>
<evidence type="ECO:0000256" key="3">
    <source>
        <dbReference type="ARBA" id="ARBA00022989"/>
    </source>
</evidence>
<feature type="transmembrane region" description="Helical" evidence="6">
    <location>
        <begin position="315"/>
        <end position="332"/>
    </location>
</feature>
<feature type="transmembrane region" description="Helical" evidence="6">
    <location>
        <begin position="129"/>
        <end position="148"/>
    </location>
</feature>